<dbReference type="Gene3D" id="3.30.450.20">
    <property type="entry name" value="PAS domain"/>
    <property type="match status" value="1"/>
</dbReference>
<gene>
    <name evidence="8" type="ORF">GCM10022268_05510</name>
</gene>
<dbReference type="InterPro" id="IPR004358">
    <property type="entry name" value="Sig_transdc_His_kin-like_C"/>
</dbReference>
<dbReference type="SUPFAM" id="SSF55785">
    <property type="entry name" value="PYP-like sensor domain (PAS domain)"/>
    <property type="match status" value="1"/>
</dbReference>
<dbReference type="InterPro" id="IPR011006">
    <property type="entry name" value="CheY-like_superfamily"/>
</dbReference>
<feature type="domain" description="PAC" evidence="7">
    <location>
        <begin position="228"/>
        <end position="280"/>
    </location>
</feature>
<dbReference type="EC" id="2.7.13.3" evidence="2"/>
<dbReference type="SMART" id="SM00448">
    <property type="entry name" value="REC"/>
    <property type="match status" value="1"/>
</dbReference>
<evidence type="ECO:0000313" key="9">
    <source>
        <dbReference type="Proteomes" id="UP001500523"/>
    </source>
</evidence>
<dbReference type="InterPro" id="IPR003661">
    <property type="entry name" value="HisK_dim/P_dom"/>
</dbReference>
<dbReference type="PROSITE" id="PS50109">
    <property type="entry name" value="HIS_KIN"/>
    <property type="match status" value="1"/>
</dbReference>
<evidence type="ECO:0000256" key="4">
    <source>
        <dbReference type="PROSITE-ProRule" id="PRU00169"/>
    </source>
</evidence>
<dbReference type="PROSITE" id="PS50110">
    <property type="entry name" value="RESPONSE_REGULATORY"/>
    <property type="match status" value="1"/>
</dbReference>
<evidence type="ECO:0000259" key="6">
    <source>
        <dbReference type="PROSITE" id="PS50110"/>
    </source>
</evidence>
<dbReference type="InterPro" id="IPR036890">
    <property type="entry name" value="HATPase_C_sf"/>
</dbReference>
<dbReference type="CDD" id="cd00082">
    <property type="entry name" value="HisKA"/>
    <property type="match status" value="1"/>
</dbReference>
<dbReference type="SMART" id="SM00086">
    <property type="entry name" value="PAC"/>
    <property type="match status" value="1"/>
</dbReference>
<evidence type="ECO:0000256" key="2">
    <source>
        <dbReference type="ARBA" id="ARBA00012438"/>
    </source>
</evidence>
<evidence type="ECO:0000259" key="5">
    <source>
        <dbReference type="PROSITE" id="PS50109"/>
    </source>
</evidence>
<dbReference type="InterPro" id="IPR003594">
    <property type="entry name" value="HATPase_dom"/>
</dbReference>
<dbReference type="SMART" id="SM00387">
    <property type="entry name" value="HATPase_c"/>
    <property type="match status" value="1"/>
</dbReference>
<accession>A0ABP7CXE2</accession>
<dbReference type="Gene3D" id="1.10.287.130">
    <property type="match status" value="1"/>
</dbReference>
<dbReference type="InterPro" id="IPR036097">
    <property type="entry name" value="HisK_dim/P_sf"/>
</dbReference>
<protein>
    <recommendedName>
        <fullName evidence="2">histidine kinase</fullName>
        <ecNumber evidence="2">2.7.13.3</ecNumber>
    </recommendedName>
</protein>
<dbReference type="Pfam" id="PF02518">
    <property type="entry name" value="HATPase_c"/>
    <property type="match status" value="1"/>
</dbReference>
<dbReference type="Pfam" id="PF08447">
    <property type="entry name" value="PAS_3"/>
    <property type="match status" value="1"/>
</dbReference>
<dbReference type="InterPro" id="IPR005467">
    <property type="entry name" value="His_kinase_dom"/>
</dbReference>
<organism evidence="8 9">
    <name type="scientific">Sphingomonas cynarae</name>
    <dbReference type="NCBI Taxonomy" id="930197"/>
    <lineage>
        <taxon>Bacteria</taxon>
        <taxon>Pseudomonadati</taxon>
        <taxon>Pseudomonadota</taxon>
        <taxon>Alphaproteobacteria</taxon>
        <taxon>Sphingomonadales</taxon>
        <taxon>Sphingomonadaceae</taxon>
        <taxon>Sphingomonas</taxon>
    </lineage>
</organism>
<dbReference type="PANTHER" id="PTHR43065:SF42">
    <property type="entry name" value="TWO-COMPONENT SENSOR PPRA"/>
    <property type="match status" value="1"/>
</dbReference>
<name>A0ABP7CXE2_9SPHN</name>
<dbReference type="PRINTS" id="PR00344">
    <property type="entry name" value="BCTRLSENSOR"/>
</dbReference>
<feature type="modified residue" description="4-aspartylphosphate" evidence="4">
    <location>
        <position position="584"/>
    </location>
</feature>
<comment type="catalytic activity">
    <reaction evidence="1">
        <text>ATP + protein L-histidine = ADP + protein N-phospho-L-histidine.</text>
        <dbReference type="EC" id="2.7.13.3"/>
    </reaction>
</comment>
<dbReference type="InterPro" id="IPR001789">
    <property type="entry name" value="Sig_transdc_resp-reg_receiver"/>
</dbReference>
<feature type="domain" description="Histidine kinase" evidence="5">
    <location>
        <begin position="293"/>
        <end position="513"/>
    </location>
</feature>
<dbReference type="RefSeq" id="WP_344691831.1">
    <property type="nucleotide sequence ID" value="NZ_BAABBF010000001.1"/>
</dbReference>
<sequence length="660" mass="69617">MPERVLILAPRGRDAAIAADLLGRHGIPADICPDQTVLVDQLRDGAGVVLVTEEALTIGDMTELSAWVAAQPAWADVPFVVLANGARGPRPAVATRRLDALGNVVLLERPLHAEAMLGAVQSALKARARQYEVRDAADTLERAVVERTQELAAARDSLEIALEAAGMGSWDIDLTTGAARRTLRHDEIFGYTRALPDWNVDTFLGHVDPAQRDTVSAAFDRARETGSLDIECAIISATGQHRWIVARGRVRYDAGGVAVRMTGVVSDITDRKDADAQLLQAQKMDAIGQLTGGVAHDFNNLLTPIVGSLDLVRRRHRDDERTQRMVGGALQAAERAATLTQRLLAFARRQALQPRAVDIGALIDGIVDLIRRSLGPSIRVVLDVPRHLARARVDPNQLELALLNLAINARDAMPGGGTLTLSVTDSIVDRGGPPGLKPGTYVRLVAADTGVGMDKATLARATEPFFSTKGVGKGTGLGLSMIHGLAAQSGGTLALSSEPGAGTAVELWLPATDEPAADPGERPAEPVAARRAATVLLVDDEDLVRAATADMLRDIGYTVIEMGSGSQALAAVRAGAEADVLVSDYLMPGMTGGQLIQELRGGGHAMPALLVTGYAAAGEDVPADVARLAKPFRQVDLASRVDDLLRPAPPAAATTLRAIN</sequence>
<dbReference type="EMBL" id="BAABBF010000001">
    <property type="protein sequence ID" value="GAA3697911.1"/>
    <property type="molecule type" value="Genomic_DNA"/>
</dbReference>
<comment type="caution">
    <text evidence="8">The sequence shown here is derived from an EMBL/GenBank/DDBJ whole genome shotgun (WGS) entry which is preliminary data.</text>
</comment>
<dbReference type="Pfam" id="PF00072">
    <property type="entry name" value="Response_reg"/>
    <property type="match status" value="1"/>
</dbReference>
<dbReference type="Gene3D" id="2.10.70.100">
    <property type="match status" value="1"/>
</dbReference>
<dbReference type="InterPro" id="IPR035965">
    <property type="entry name" value="PAS-like_dom_sf"/>
</dbReference>
<dbReference type="Gene3D" id="3.30.565.10">
    <property type="entry name" value="Histidine kinase-like ATPase, C-terminal domain"/>
    <property type="match status" value="1"/>
</dbReference>
<dbReference type="Proteomes" id="UP001500523">
    <property type="component" value="Unassembled WGS sequence"/>
</dbReference>
<dbReference type="SMART" id="SM00388">
    <property type="entry name" value="HisKA"/>
    <property type="match status" value="1"/>
</dbReference>
<dbReference type="SUPFAM" id="SSF52172">
    <property type="entry name" value="CheY-like"/>
    <property type="match status" value="1"/>
</dbReference>
<feature type="domain" description="Response regulatory" evidence="6">
    <location>
        <begin position="534"/>
        <end position="645"/>
    </location>
</feature>
<dbReference type="Gene3D" id="3.40.50.2300">
    <property type="match status" value="1"/>
</dbReference>
<dbReference type="SUPFAM" id="SSF55874">
    <property type="entry name" value="ATPase domain of HSP90 chaperone/DNA topoisomerase II/histidine kinase"/>
    <property type="match status" value="1"/>
</dbReference>
<evidence type="ECO:0000259" key="7">
    <source>
        <dbReference type="PROSITE" id="PS50113"/>
    </source>
</evidence>
<keyword evidence="9" id="KW-1185">Reference proteome</keyword>
<proteinExistence type="predicted"/>
<dbReference type="Pfam" id="PF00512">
    <property type="entry name" value="HisKA"/>
    <property type="match status" value="1"/>
</dbReference>
<dbReference type="SUPFAM" id="SSF47384">
    <property type="entry name" value="Homodimeric domain of signal transducing histidine kinase"/>
    <property type="match status" value="1"/>
</dbReference>
<dbReference type="InterPro" id="IPR000700">
    <property type="entry name" value="PAS-assoc_C"/>
</dbReference>
<reference evidence="9" key="1">
    <citation type="journal article" date="2019" name="Int. J. Syst. Evol. Microbiol.">
        <title>The Global Catalogue of Microorganisms (GCM) 10K type strain sequencing project: providing services to taxonomists for standard genome sequencing and annotation.</title>
        <authorList>
            <consortium name="The Broad Institute Genomics Platform"/>
            <consortium name="The Broad Institute Genome Sequencing Center for Infectious Disease"/>
            <person name="Wu L."/>
            <person name="Ma J."/>
        </authorList>
    </citation>
    <scope>NUCLEOTIDE SEQUENCE [LARGE SCALE GENOMIC DNA]</scope>
    <source>
        <strain evidence="9">JCM 17498</strain>
    </source>
</reference>
<dbReference type="PANTHER" id="PTHR43065">
    <property type="entry name" value="SENSOR HISTIDINE KINASE"/>
    <property type="match status" value="1"/>
</dbReference>
<evidence type="ECO:0000256" key="1">
    <source>
        <dbReference type="ARBA" id="ARBA00000085"/>
    </source>
</evidence>
<dbReference type="PROSITE" id="PS50113">
    <property type="entry name" value="PAC"/>
    <property type="match status" value="1"/>
</dbReference>
<evidence type="ECO:0000256" key="3">
    <source>
        <dbReference type="ARBA" id="ARBA00022553"/>
    </source>
</evidence>
<dbReference type="InterPro" id="IPR013655">
    <property type="entry name" value="PAS_fold_3"/>
</dbReference>
<keyword evidence="3 4" id="KW-0597">Phosphoprotein</keyword>
<dbReference type="InterPro" id="IPR001610">
    <property type="entry name" value="PAC"/>
</dbReference>
<evidence type="ECO:0000313" key="8">
    <source>
        <dbReference type="EMBL" id="GAA3697911.1"/>
    </source>
</evidence>